<reference evidence="2 3" key="1">
    <citation type="submission" date="2020-10" db="EMBL/GenBank/DDBJ databases">
        <title>Wide distribution of Phycisphaera-like planctomycetes from WD2101 soil group in peatlands and genome analysis of the first cultivated representative.</title>
        <authorList>
            <person name="Dedysh S.N."/>
            <person name="Beletsky A.V."/>
            <person name="Ivanova A."/>
            <person name="Kulichevskaya I.S."/>
            <person name="Suzina N.E."/>
            <person name="Philippov D.A."/>
            <person name="Rakitin A.L."/>
            <person name="Mardanov A.V."/>
            <person name="Ravin N.V."/>
        </authorList>
    </citation>
    <scope>NUCLEOTIDE SEQUENCE [LARGE SCALE GENOMIC DNA]</scope>
    <source>
        <strain evidence="2 3">M1803</strain>
    </source>
</reference>
<dbReference type="PROSITE" id="PS51257">
    <property type="entry name" value="PROKAR_LIPOPROTEIN"/>
    <property type="match status" value="1"/>
</dbReference>
<dbReference type="KEGG" id="hbs:IPV69_23445"/>
<keyword evidence="1" id="KW-0472">Membrane</keyword>
<keyword evidence="1" id="KW-0812">Transmembrane</keyword>
<dbReference type="Proteomes" id="UP000593765">
    <property type="component" value="Chromosome"/>
</dbReference>
<feature type="transmembrane region" description="Helical" evidence="1">
    <location>
        <begin position="41"/>
        <end position="58"/>
    </location>
</feature>
<dbReference type="InterPro" id="IPR010718">
    <property type="entry name" value="DUF1294"/>
</dbReference>
<protein>
    <submittedName>
        <fullName evidence="2">DUF1294 domain-containing protein</fullName>
    </submittedName>
</protein>
<dbReference type="AlphaFoldDB" id="A0A7M2WUF6"/>
<accession>A0A7M2WUF6</accession>
<feature type="transmembrane region" description="Helical" evidence="1">
    <location>
        <begin position="106"/>
        <end position="124"/>
    </location>
</feature>
<keyword evidence="1" id="KW-1133">Transmembrane helix</keyword>
<dbReference type="EMBL" id="CP063458">
    <property type="protein sequence ID" value="QOV89138.1"/>
    <property type="molecule type" value="Genomic_DNA"/>
</dbReference>
<sequence length="127" mass="14294">MPRNLARSARVSPYRLFYVIGGLLTALLACTAYWGARWHGVWAYLAAINVTTLLLYGFDKRQASTGGLRVPEKVLHTHAFVGGTPGAFCGQRLFRHKTIKGSFQRLFWGIFGLQLLLIAAWIYLSRH</sequence>
<evidence type="ECO:0000313" key="2">
    <source>
        <dbReference type="EMBL" id="QOV89138.1"/>
    </source>
</evidence>
<dbReference type="Pfam" id="PF06961">
    <property type="entry name" value="DUF1294"/>
    <property type="match status" value="1"/>
</dbReference>
<proteinExistence type="predicted"/>
<keyword evidence="3" id="KW-1185">Reference proteome</keyword>
<dbReference type="RefSeq" id="WP_206292158.1">
    <property type="nucleotide sequence ID" value="NZ_CP063458.1"/>
</dbReference>
<organism evidence="2 3">
    <name type="scientific">Humisphaera borealis</name>
    <dbReference type="NCBI Taxonomy" id="2807512"/>
    <lineage>
        <taxon>Bacteria</taxon>
        <taxon>Pseudomonadati</taxon>
        <taxon>Planctomycetota</taxon>
        <taxon>Phycisphaerae</taxon>
        <taxon>Tepidisphaerales</taxon>
        <taxon>Tepidisphaeraceae</taxon>
        <taxon>Humisphaera</taxon>
    </lineage>
</organism>
<gene>
    <name evidence="2" type="ORF">IPV69_23445</name>
</gene>
<feature type="transmembrane region" description="Helical" evidence="1">
    <location>
        <begin position="16"/>
        <end position="35"/>
    </location>
</feature>
<evidence type="ECO:0000313" key="3">
    <source>
        <dbReference type="Proteomes" id="UP000593765"/>
    </source>
</evidence>
<name>A0A7M2WUF6_9BACT</name>
<evidence type="ECO:0000256" key="1">
    <source>
        <dbReference type="SAM" id="Phobius"/>
    </source>
</evidence>